<dbReference type="Proteomes" id="UP001296993">
    <property type="component" value="Unassembled WGS sequence"/>
</dbReference>
<accession>A0ABS4XJG5</accession>
<protein>
    <submittedName>
        <fullName evidence="9">Protein-disulfide isomerase</fullName>
    </submittedName>
</protein>
<keyword evidence="7" id="KW-0472">Membrane</keyword>
<keyword evidence="5" id="KW-0676">Redox-active center</keyword>
<evidence type="ECO:0000313" key="9">
    <source>
        <dbReference type="EMBL" id="MBP2388570.1"/>
    </source>
</evidence>
<organism evidence="9 10">
    <name type="scientific">Paeniglutamicibacter kerguelensis</name>
    <dbReference type="NCBI Taxonomy" id="254788"/>
    <lineage>
        <taxon>Bacteria</taxon>
        <taxon>Bacillati</taxon>
        <taxon>Actinomycetota</taxon>
        <taxon>Actinomycetes</taxon>
        <taxon>Micrococcales</taxon>
        <taxon>Micrococcaceae</taxon>
        <taxon>Paeniglutamicibacter</taxon>
    </lineage>
</organism>
<dbReference type="InterPro" id="IPR036249">
    <property type="entry name" value="Thioredoxin-like_sf"/>
</dbReference>
<evidence type="ECO:0000256" key="5">
    <source>
        <dbReference type="ARBA" id="ARBA00023284"/>
    </source>
</evidence>
<comment type="caution">
    <text evidence="9">The sequence shown here is derived from an EMBL/GenBank/DDBJ whole genome shotgun (WGS) entry which is preliminary data.</text>
</comment>
<dbReference type="PANTHER" id="PTHR13887">
    <property type="entry name" value="GLUTATHIONE S-TRANSFERASE KAPPA"/>
    <property type="match status" value="1"/>
</dbReference>
<evidence type="ECO:0000256" key="7">
    <source>
        <dbReference type="SAM" id="Phobius"/>
    </source>
</evidence>
<dbReference type="PANTHER" id="PTHR13887:SF14">
    <property type="entry name" value="DISULFIDE BOND FORMATION PROTEIN D"/>
    <property type="match status" value="1"/>
</dbReference>
<sequence length="245" mass="26016">MSEATQTPAKPKLPWFWIMPIPVALLIGIIIGMQIPTPGDSVAAAPAPTEQAAEGAQNADATQQKINVERRDANDPTAVGAIDAPVTMVTYSDFQCGYCAKWAAESLPTIVQQYVDAGKLRIEYRDIMFFGENSRQSAELAVAAGKQGKYQEFHDAIFADGATAKNADFSAEGIKELAKTIGVDHKQLVADAASEETSALVQKNHDEAKDLGVTGTPTFIINGSPVVGAQPLEVFVQAIDVELAG</sequence>
<feature type="domain" description="Thioredoxin" evidence="8">
    <location>
        <begin position="36"/>
        <end position="244"/>
    </location>
</feature>
<name>A0ABS4XJG5_9MICC</name>
<evidence type="ECO:0000313" key="10">
    <source>
        <dbReference type="Proteomes" id="UP001296993"/>
    </source>
</evidence>
<dbReference type="InterPro" id="IPR012336">
    <property type="entry name" value="Thioredoxin-like_fold"/>
</dbReference>
<feature type="compositionally biased region" description="Low complexity" evidence="6">
    <location>
        <begin position="43"/>
        <end position="57"/>
    </location>
</feature>
<keyword evidence="10" id="KW-1185">Reference proteome</keyword>
<dbReference type="Gene3D" id="3.40.30.10">
    <property type="entry name" value="Glutaredoxin"/>
    <property type="match status" value="1"/>
</dbReference>
<comment type="similarity">
    <text evidence="1">Belongs to the thioredoxin family. DsbA subfamily.</text>
</comment>
<feature type="region of interest" description="Disordered" evidence="6">
    <location>
        <begin position="41"/>
        <end position="61"/>
    </location>
</feature>
<evidence type="ECO:0000256" key="2">
    <source>
        <dbReference type="ARBA" id="ARBA00022729"/>
    </source>
</evidence>
<reference evidence="9 10" key="1">
    <citation type="submission" date="2021-03" db="EMBL/GenBank/DDBJ databases">
        <title>Sequencing the genomes of 1000 actinobacteria strains.</title>
        <authorList>
            <person name="Klenk H.-P."/>
        </authorList>
    </citation>
    <scope>NUCLEOTIDE SEQUENCE [LARGE SCALE GENOMIC DNA]</scope>
    <source>
        <strain evidence="9 10">DSM 15797</strain>
    </source>
</reference>
<dbReference type="PROSITE" id="PS51352">
    <property type="entry name" value="THIOREDOXIN_2"/>
    <property type="match status" value="1"/>
</dbReference>
<keyword evidence="7" id="KW-1133">Transmembrane helix</keyword>
<evidence type="ECO:0000256" key="4">
    <source>
        <dbReference type="ARBA" id="ARBA00023157"/>
    </source>
</evidence>
<keyword evidence="3" id="KW-0560">Oxidoreductase</keyword>
<dbReference type="Pfam" id="PF13462">
    <property type="entry name" value="Thioredoxin_4"/>
    <property type="match status" value="1"/>
</dbReference>
<dbReference type="EMBL" id="JAGIOF010000004">
    <property type="protein sequence ID" value="MBP2388570.1"/>
    <property type="molecule type" value="Genomic_DNA"/>
</dbReference>
<evidence type="ECO:0000259" key="8">
    <source>
        <dbReference type="PROSITE" id="PS51352"/>
    </source>
</evidence>
<keyword evidence="7" id="KW-0812">Transmembrane</keyword>
<evidence type="ECO:0000256" key="3">
    <source>
        <dbReference type="ARBA" id="ARBA00023002"/>
    </source>
</evidence>
<evidence type="ECO:0000256" key="1">
    <source>
        <dbReference type="ARBA" id="ARBA00005791"/>
    </source>
</evidence>
<keyword evidence="4" id="KW-1015">Disulfide bond</keyword>
<feature type="transmembrane region" description="Helical" evidence="7">
    <location>
        <begin position="15"/>
        <end position="33"/>
    </location>
</feature>
<dbReference type="RefSeq" id="WP_210002279.1">
    <property type="nucleotide sequence ID" value="NZ_BAAAJY010000004.1"/>
</dbReference>
<dbReference type="InterPro" id="IPR013766">
    <property type="entry name" value="Thioredoxin_domain"/>
</dbReference>
<keyword evidence="9" id="KW-0413">Isomerase</keyword>
<dbReference type="SUPFAM" id="SSF52833">
    <property type="entry name" value="Thioredoxin-like"/>
    <property type="match status" value="1"/>
</dbReference>
<evidence type="ECO:0000256" key="6">
    <source>
        <dbReference type="SAM" id="MobiDB-lite"/>
    </source>
</evidence>
<keyword evidence="2" id="KW-0732">Signal</keyword>
<proteinExistence type="inferred from homology"/>
<gene>
    <name evidence="9" type="ORF">JOF47_004143</name>
</gene>
<dbReference type="GO" id="GO:0016853">
    <property type="term" value="F:isomerase activity"/>
    <property type="evidence" value="ECO:0007669"/>
    <property type="project" value="UniProtKB-KW"/>
</dbReference>